<feature type="transmembrane region" description="Helical" evidence="7">
    <location>
        <begin position="66"/>
        <end position="84"/>
    </location>
</feature>
<dbReference type="Proteomes" id="UP001642409">
    <property type="component" value="Unassembled WGS sequence"/>
</dbReference>
<keyword evidence="4 7" id="KW-0812">Transmembrane</keyword>
<dbReference type="GO" id="GO:0005773">
    <property type="term" value="C:vacuole"/>
    <property type="evidence" value="ECO:0007669"/>
    <property type="project" value="UniProtKB-ARBA"/>
</dbReference>
<comment type="caution">
    <text evidence="8">The sequence shown here is derived from an EMBL/GenBank/DDBJ whole genome shotgun (WGS) entry which is preliminary data.</text>
</comment>
<dbReference type="GO" id="GO:0012505">
    <property type="term" value="C:endomembrane system"/>
    <property type="evidence" value="ECO:0007669"/>
    <property type="project" value="UniProtKB-SubCell"/>
</dbReference>
<dbReference type="EMBL" id="CAXDID020000449">
    <property type="protein sequence ID" value="CAL6092885.1"/>
    <property type="molecule type" value="Genomic_DNA"/>
</dbReference>
<keyword evidence="5 7" id="KW-1133">Transmembrane helix</keyword>
<dbReference type="GO" id="GO:0051453">
    <property type="term" value="P:regulation of intracellular pH"/>
    <property type="evidence" value="ECO:0007669"/>
    <property type="project" value="TreeGrafter"/>
</dbReference>
<name>A0AA86Q9H0_9EUKA</name>
<evidence type="ECO:0000313" key="9">
    <source>
        <dbReference type="EMBL" id="CAL6092885.1"/>
    </source>
</evidence>
<dbReference type="PRINTS" id="PR01315">
    <property type="entry name" value="BATTENIN"/>
</dbReference>
<sequence>MPETIINVVGFLMLGWTNNFGYAIMLSAAEDLIGDRAPTAVVLLCDILPSFLIVLLYPLFQHKVKTWVTTLVAAAFSVLGFIFAGLSQKNYVLGLIGVIFTSLQQGLGESSLLAYSSLFQSSCVAAWSFGTGLAGLTSTFLYMLLTTILKLDKSLIIWCFSPMPAIFLVSFWITKPAYQLVTDQDEQQSSLSFTARLSLLKPHLLVYVSMFAVFTFEYSIMSGVDAVLDYPSNPGMFYTYSCFASQIGVFLARASLSLIKLPYFFIPTLFIVQAVNLVLFSLEAKFYYVNSFWGMLVWVAFMGLCGGLTYGNGVYQLQVRGGDHSKFLLSAASCFINLGILTASGIASLLQTALEK</sequence>
<comment type="subcellular location">
    <subcellularLocation>
        <location evidence="1">Endomembrane system</location>
        <topology evidence="1">Multi-pass membrane protein</topology>
    </subcellularLocation>
</comment>
<evidence type="ECO:0000256" key="4">
    <source>
        <dbReference type="ARBA" id="ARBA00022692"/>
    </source>
</evidence>
<evidence type="ECO:0000256" key="6">
    <source>
        <dbReference type="ARBA" id="ARBA00023136"/>
    </source>
</evidence>
<protein>
    <submittedName>
        <fullName evidence="8">CLN3 protein</fullName>
    </submittedName>
    <submittedName>
        <fullName evidence="9">CLN3_protein</fullName>
    </submittedName>
</protein>
<dbReference type="EMBL" id="CATOUU010000827">
    <property type="protein sequence ID" value="CAI9951892.1"/>
    <property type="molecule type" value="Genomic_DNA"/>
</dbReference>
<accession>A0AA86Q9H0</accession>
<dbReference type="InterPro" id="IPR003492">
    <property type="entry name" value="Battenin_disease_Cln3"/>
</dbReference>
<dbReference type="GO" id="GO:0016020">
    <property type="term" value="C:membrane"/>
    <property type="evidence" value="ECO:0007669"/>
    <property type="project" value="UniProtKB-UniRule"/>
</dbReference>
<feature type="transmembrane region" description="Helical" evidence="7">
    <location>
        <begin position="155"/>
        <end position="173"/>
    </location>
</feature>
<dbReference type="InterPro" id="IPR036259">
    <property type="entry name" value="MFS_trans_sf"/>
</dbReference>
<comment type="similarity">
    <text evidence="2 7">Belongs to the battenin family.</text>
</comment>
<keyword evidence="6 7" id="KW-0472">Membrane</keyword>
<reference evidence="9 10" key="2">
    <citation type="submission" date="2024-07" db="EMBL/GenBank/DDBJ databases">
        <authorList>
            <person name="Akdeniz Z."/>
        </authorList>
    </citation>
    <scope>NUCLEOTIDE SEQUENCE [LARGE SCALE GENOMIC DNA]</scope>
</reference>
<dbReference type="AlphaFoldDB" id="A0AA86Q9H0"/>
<evidence type="ECO:0000256" key="3">
    <source>
        <dbReference type="ARBA" id="ARBA00022448"/>
    </source>
</evidence>
<organism evidence="8">
    <name type="scientific">Hexamita inflata</name>
    <dbReference type="NCBI Taxonomy" id="28002"/>
    <lineage>
        <taxon>Eukaryota</taxon>
        <taxon>Metamonada</taxon>
        <taxon>Diplomonadida</taxon>
        <taxon>Hexamitidae</taxon>
        <taxon>Hexamitinae</taxon>
        <taxon>Hexamita</taxon>
    </lineage>
</organism>
<feature type="transmembrane region" description="Helical" evidence="7">
    <location>
        <begin position="119"/>
        <end position="143"/>
    </location>
</feature>
<keyword evidence="10" id="KW-1185">Reference proteome</keyword>
<evidence type="ECO:0000256" key="2">
    <source>
        <dbReference type="ARBA" id="ARBA00007467"/>
    </source>
</evidence>
<feature type="transmembrane region" description="Helical" evidence="7">
    <location>
        <begin position="236"/>
        <end position="255"/>
    </location>
</feature>
<feature type="transmembrane region" description="Helical" evidence="7">
    <location>
        <begin position="40"/>
        <end position="60"/>
    </location>
</feature>
<feature type="transmembrane region" description="Helical" evidence="7">
    <location>
        <begin position="327"/>
        <end position="350"/>
    </location>
</feature>
<evidence type="ECO:0000256" key="1">
    <source>
        <dbReference type="ARBA" id="ARBA00004127"/>
    </source>
</evidence>
<gene>
    <name evidence="8" type="ORF">HINF_LOCUS39537</name>
    <name evidence="9" type="ORF">HINF_LOCUS66507</name>
</gene>
<feature type="transmembrane region" description="Helical" evidence="7">
    <location>
        <begin position="292"/>
        <end position="315"/>
    </location>
</feature>
<feature type="transmembrane region" description="Helical" evidence="7">
    <location>
        <begin position="204"/>
        <end position="224"/>
    </location>
</feature>
<dbReference type="SUPFAM" id="SSF103473">
    <property type="entry name" value="MFS general substrate transporter"/>
    <property type="match status" value="1"/>
</dbReference>
<feature type="transmembrane region" description="Helical" evidence="7">
    <location>
        <begin position="6"/>
        <end position="28"/>
    </location>
</feature>
<feature type="transmembrane region" description="Helical" evidence="7">
    <location>
        <begin position="261"/>
        <end position="280"/>
    </location>
</feature>
<dbReference type="PANTHER" id="PTHR10981">
    <property type="entry name" value="BATTENIN"/>
    <property type="match status" value="1"/>
</dbReference>
<evidence type="ECO:0000313" key="8">
    <source>
        <dbReference type="EMBL" id="CAI9951892.1"/>
    </source>
</evidence>
<proteinExistence type="inferred from homology"/>
<evidence type="ECO:0000256" key="7">
    <source>
        <dbReference type="RuleBase" id="RU361113"/>
    </source>
</evidence>
<feature type="transmembrane region" description="Helical" evidence="7">
    <location>
        <begin position="91"/>
        <end position="107"/>
    </location>
</feature>
<evidence type="ECO:0000313" key="10">
    <source>
        <dbReference type="Proteomes" id="UP001642409"/>
    </source>
</evidence>
<evidence type="ECO:0000256" key="5">
    <source>
        <dbReference type="ARBA" id="ARBA00022989"/>
    </source>
</evidence>
<keyword evidence="3" id="KW-0813">Transport</keyword>
<reference evidence="8" key="1">
    <citation type="submission" date="2023-06" db="EMBL/GenBank/DDBJ databases">
        <authorList>
            <person name="Kurt Z."/>
        </authorList>
    </citation>
    <scope>NUCLEOTIDE SEQUENCE</scope>
</reference>
<dbReference type="Pfam" id="PF02487">
    <property type="entry name" value="CLN3"/>
    <property type="match status" value="1"/>
</dbReference>
<dbReference type="PANTHER" id="PTHR10981:SF0">
    <property type="entry name" value="BATTENIN"/>
    <property type="match status" value="1"/>
</dbReference>